<dbReference type="GO" id="GO:0071008">
    <property type="term" value="C:U2-type post-mRNA release spliceosomal complex"/>
    <property type="evidence" value="ECO:0007669"/>
    <property type="project" value="InterPro"/>
</dbReference>
<dbReference type="PANTHER" id="PTHR12214:SF0">
    <property type="entry name" value="LD29489P"/>
    <property type="match status" value="1"/>
</dbReference>
<feature type="compositionally biased region" description="Basic residues" evidence="4">
    <location>
        <begin position="83"/>
        <end position="94"/>
    </location>
</feature>
<dbReference type="InterPro" id="IPR012890">
    <property type="entry name" value="GCFC2-like"/>
</dbReference>
<dbReference type="Pfam" id="PF15458">
    <property type="entry name" value="NTR2"/>
    <property type="match status" value="1"/>
</dbReference>
<keyword evidence="3" id="KW-0175">Coiled coil</keyword>
<dbReference type="AlphaFoldDB" id="A0A9P5XGJ4"/>
<feature type="compositionally biased region" description="Polar residues" evidence="4">
    <location>
        <begin position="162"/>
        <end position="177"/>
    </location>
</feature>
<comment type="caution">
    <text evidence="5">The sequence shown here is derived from an EMBL/GenBank/DDBJ whole genome shotgun (WGS) entry which is preliminary data.</text>
</comment>
<dbReference type="InterPro" id="IPR028211">
    <property type="entry name" value="Ntr2"/>
</dbReference>
<feature type="region of interest" description="Disordered" evidence="4">
    <location>
        <begin position="230"/>
        <end position="253"/>
    </location>
</feature>
<dbReference type="PANTHER" id="PTHR12214">
    <property type="entry name" value="GC-RICH SEQUENCE DNA-BINDING FACTOR"/>
    <property type="match status" value="1"/>
</dbReference>
<comment type="subcellular location">
    <subcellularLocation>
        <location evidence="1">Nucleus</location>
    </subcellularLocation>
</comment>
<protein>
    <recommendedName>
        <fullName evidence="7">GCF C-terminal domain-containing protein</fullName>
    </recommendedName>
</protein>
<evidence type="ECO:0000313" key="6">
    <source>
        <dbReference type="Proteomes" id="UP000807342"/>
    </source>
</evidence>
<accession>A0A9P5XGJ4</accession>
<feature type="compositionally biased region" description="Basic and acidic residues" evidence="4">
    <location>
        <begin position="230"/>
        <end position="248"/>
    </location>
</feature>
<evidence type="ECO:0000256" key="2">
    <source>
        <dbReference type="ARBA" id="ARBA00023242"/>
    </source>
</evidence>
<dbReference type="OrthoDB" id="429427at2759"/>
<dbReference type="GO" id="GO:0003677">
    <property type="term" value="F:DNA binding"/>
    <property type="evidence" value="ECO:0007669"/>
    <property type="project" value="InterPro"/>
</dbReference>
<dbReference type="GO" id="GO:0000390">
    <property type="term" value="P:spliceosomal complex disassembly"/>
    <property type="evidence" value="ECO:0007669"/>
    <property type="project" value="InterPro"/>
</dbReference>
<evidence type="ECO:0000313" key="5">
    <source>
        <dbReference type="EMBL" id="KAF9450559.1"/>
    </source>
</evidence>
<keyword evidence="2" id="KW-0539">Nucleus</keyword>
<evidence type="ECO:0008006" key="7">
    <source>
        <dbReference type="Google" id="ProtNLM"/>
    </source>
</evidence>
<gene>
    <name evidence="5" type="ORF">P691DRAFT_810092</name>
</gene>
<feature type="coiled-coil region" evidence="3">
    <location>
        <begin position="479"/>
        <end position="506"/>
    </location>
</feature>
<evidence type="ECO:0000256" key="3">
    <source>
        <dbReference type="SAM" id="Coils"/>
    </source>
</evidence>
<keyword evidence="6" id="KW-1185">Reference proteome</keyword>
<feature type="coiled-coil region" evidence="3">
    <location>
        <begin position="361"/>
        <end position="392"/>
    </location>
</feature>
<reference evidence="5" key="1">
    <citation type="submission" date="2020-11" db="EMBL/GenBank/DDBJ databases">
        <authorList>
            <consortium name="DOE Joint Genome Institute"/>
            <person name="Ahrendt S."/>
            <person name="Riley R."/>
            <person name="Andreopoulos W."/>
            <person name="Labutti K."/>
            <person name="Pangilinan J."/>
            <person name="Ruiz-Duenas F.J."/>
            <person name="Barrasa J.M."/>
            <person name="Sanchez-Garcia M."/>
            <person name="Camarero S."/>
            <person name="Miyauchi S."/>
            <person name="Serrano A."/>
            <person name="Linde D."/>
            <person name="Babiker R."/>
            <person name="Drula E."/>
            <person name="Ayuso-Fernandez I."/>
            <person name="Pacheco R."/>
            <person name="Padilla G."/>
            <person name="Ferreira P."/>
            <person name="Barriuso J."/>
            <person name="Kellner H."/>
            <person name="Castanera R."/>
            <person name="Alfaro M."/>
            <person name="Ramirez L."/>
            <person name="Pisabarro A.G."/>
            <person name="Kuo A."/>
            <person name="Tritt A."/>
            <person name="Lipzen A."/>
            <person name="He G."/>
            <person name="Yan M."/>
            <person name="Ng V."/>
            <person name="Cullen D."/>
            <person name="Martin F."/>
            <person name="Rosso M.-N."/>
            <person name="Henrissat B."/>
            <person name="Hibbett D."/>
            <person name="Martinez A.T."/>
            <person name="Grigoriev I.V."/>
        </authorList>
    </citation>
    <scope>NUCLEOTIDE SEQUENCE</scope>
    <source>
        <strain evidence="5">MF-IS2</strain>
    </source>
</reference>
<dbReference type="Proteomes" id="UP000807342">
    <property type="component" value="Unassembled WGS sequence"/>
</dbReference>
<evidence type="ECO:0000256" key="1">
    <source>
        <dbReference type="ARBA" id="ARBA00004123"/>
    </source>
</evidence>
<organism evidence="5 6">
    <name type="scientific">Macrolepiota fuliginosa MF-IS2</name>
    <dbReference type="NCBI Taxonomy" id="1400762"/>
    <lineage>
        <taxon>Eukaryota</taxon>
        <taxon>Fungi</taxon>
        <taxon>Dikarya</taxon>
        <taxon>Basidiomycota</taxon>
        <taxon>Agaricomycotina</taxon>
        <taxon>Agaricomycetes</taxon>
        <taxon>Agaricomycetidae</taxon>
        <taxon>Agaricales</taxon>
        <taxon>Agaricineae</taxon>
        <taxon>Agaricaceae</taxon>
        <taxon>Macrolepiota</taxon>
    </lineage>
</organism>
<dbReference type="EMBL" id="MU151102">
    <property type="protein sequence ID" value="KAF9450559.1"/>
    <property type="molecule type" value="Genomic_DNA"/>
</dbReference>
<feature type="region of interest" description="Disordered" evidence="4">
    <location>
        <begin position="158"/>
        <end position="177"/>
    </location>
</feature>
<feature type="region of interest" description="Disordered" evidence="4">
    <location>
        <begin position="1"/>
        <end position="109"/>
    </location>
</feature>
<feature type="coiled-coil region" evidence="3">
    <location>
        <begin position="275"/>
        <end position="305"/>
    </location>
</feature>
<evidence type="ECO:0000256" key="4">
    <source>
        <dbReference type="SAM" id="MobiDB-lite"/>
    </source>
</evidence>
<name>A0A9P5XGJ4_9AGAR</name>
<feature type="compositionally biased region" description="Basic and acidic residues" evidence="4">
    <location>
        <begin position="48"/>
        <end position="68"/>
    </location>
</feature>
<sequence>MAINEGGRRGKIALRGTSCRNHVRQSLARMTSPPPLIFKKSKSKPAQRKREASSGDAKTEEEKGKNVQDDDSEESPSILASRLKSKVKKNKARSKLSFGGDDEEGDGEVFQVKKSSLSRKLALGKHPANIPLNLDQATITPSSGPKYDQAYLNELKAGTPSARPSITTDSVSTVNDPDSTLQIMDIDMEDTETVIPSESSIKAAKERRERLRKTGVSTEEDYISLAVTRREDVDQGPHPESRLAREEDQLGEGDDEFAEYTSAQERIALGKKARKKAAVDRLEAMKELIADAEEVDEETIEWEQEQLRRGGHRTPEPTASKVKQIYKPTPIPPATPVPTLAPALARLAEQLARVTTSHSNNTAALNNVAQEREQVDQREKEMREMVGKAEEKRAWFGSFREWVEGVASFLDEKYPTLEKVEDEHIFLLQEKHDLINQRRQAEDDDDLSFFLGALPEPQNPVSEEVDELGRNIVKPTAATLRRERRVARLERRRVRLERRKAEVDEEGYSTDSSLPLPDEQAYSSAMESLATKTKEILSDVRAEEFRNPGKGRWGAWREQYPDIYVNAWGGLGVVSVWEFWVRLEIVGWDCLEDNRTLHSFKWYKGLYEYSRPGSMDGDEELGPDGDLVASMVSTAVIPRICKILEGGGLDVYSEQHVKRIIDLFEEVEASVEGNNGKLQNLRKSTTTMFQNAVVDTEELLRKHYATVKGPTPFNPEAIPARHRFLARRVKLLKNMLRWRKFMGEQHGAGLLATRLIDDCLLPIAENGWDVGGEEVAKNVASILPKDLLTAQMRQKLGLP</sequence>
<proteinExistence type="predicted"/>